<evidence type="ECO:0000256" key="1">
    <source>
        <dbReference type="SAM" id="MobiDB-lite"/>
    </source>
</evidence>
<dbReference type="InterPro" id="IPR036525">
    <property type="entry name" value="Tubulin/FtsZ_GTPase_sf"/>
</dbReference>
<evidence type="ECO:0000313" key="4">
    <source>
        <dbReference type="Proteomes" id="UP000677054"/>
    </source>
</evidence>
<dbReference type="PANTHER" id="PTHR13391:SF0">
    <property type="entry name" value="PROTEIN MISATO HOMOLOG 1"/>
    <property type="match status" value="1"/>
</dbReference>
<reference evidence="3" key="1">
    <citation type="submission" date="2020-11" db="EMBL/GenBank/DDBJ databases">
        <authorList>
            <person name="Tran Van P."/>
        </authorList>
    </citation>
    <scope>NUCLEOTIDE SEQUENCE</scope>
</reference>
<dbReference type="SUPFAM" id="SSF52490">
    <property type="entry name" value="Tubulin nucleotide-binding domain-like"/>
    <property type="match status" value="1"/>
</dbReference>
<keyword evidence="4" id="KW-1185">Reference proteome</keyword>
<dbReference type="GO" id="GO:0007005">
    <property type="term" value="P:mitochondrion organization"/>
    <property type="evidence" value="ECO:0007669"/>
    <property type="project" value="InterPro"/>
</dbReference>
<dbReference type="InterPro" id="IPR049942">
    <property type="entry name" value="DML1/Misato"/>
</dbReference>
<feature type="compositionally biased region" description="Low complexity" evidence="1">
    <location>
        <begin position="333"/>
        <end position="346"/>
    </location>
</feature>
<dbReference type="Gene3D" id="3.40.50.1440">
    <property type="entry name" value="Tubulin/FtsZ, GTPase domain"/>
    <property type="match status" value="1"/>
</dbReference>
<sequence>MKKSLRKHLVARNFTGPFGEITFTPRLVSVDLNGSARSLPCRAPAVDDDHERWTSTIWTGKTEKHLATTGFPCTRWSEYLRVELHPRSLHPIPSHAHDDGEHPLGAFPLAREIWSRGESPWKTDIVDAIRAYGEECDNLQGFVVLVDADDGFGGIGSHLLEHLDEEYPRKGCLAIPNAELPGEDAPGLLLSLNRLLSLHSVLSSDAAACIPLSLATSWAPRASARVFPSLVYDGRKRYEAAGILATCLESLTTPFRSRRDKLMDLRRLADGVCIGSLRLAAPRLSFPTRGDDVQSAIGDSVPLLPSAKEKPLAPPWACHVVARGGLRRPPPRSDASPSSSPRSSESGAEERRERLLASARNVYPGCRVVATRTEEMITVKAPYPRDILRGFPDGSKCPEELPCLSLLENGADCGASLREAIGCVEGIRLASLPLFASSGLEQDGFGEAVEALRTLVDGYSQRDS</sequence>
<dbReference type="PANTHER" id="PTHR13391">
    <property type="entry name" value="MITOCHONDRIAL DISTRIBUTION REGULATOR MISATO"/>
    <property type="match status" value="1"/>
</dbReference>
<dbReference type="GO" id="GO:0005739">
    <property type="term" value="C:mitochondrion"/>
    <property type="evidence" value="ECO:0007669"/>
    <property type="project" value="TreeGrafter"/>
</dbReference>
<evidence type="ECO:0000259" key="2">
    <source>
        <dbReference type="Pfam" id="PF14881"/>
    </source>
</evidence>
<feature type="domain" description="DML1/Misato tubulin" evidence="2">
    <location>
        <begin position="75"/>
        <end position="256"/>
    </location>
</feature>
<organism evidence="3">
    <name type="scientific">Darwinula stevensoni</name>
    <dbReference type="NCBI Taxonomy" id="69355"/>
    <lineage>
        <taxon>Eukaryota</taxon>
        <taxon>Metazoa</taxon>
        <taxon>Ecdysozoa</taxon>
        <taxon>Arthropoda</taxon>
        <taxon>Crustacea</taxon>
        <taxon>Oligostraca</taxon>
        <taxon>Ostracoda</taxon>
        <taxon>Podocopa</taxon>
        <taxon>Podocopida</taxon>
        <taxon>Darwinulocopina</taxon>
        <taxon>Darwinuloidea</taxon>
        <taxon>Darwinulidae</taxon>
        <taxon>Darwinula</taxon>
    </lineage>
</organism>
<dbReference type="AlphaFoldDB" id="A0A7R8ZY89"/>
<proteinExistence type="predicted"/>
<dbReference type="EMBL" id="LR899649">
    <property type="protein sequence ID" value="CAD7241398.1"/>
    <property type="molecule type" value="Genomic_DNA"/>
</dbReference>
<feature type="region of interest" description="Disordered" evidence="1">
    <location>
        <begin position="323"/>
        <end position="353"/>
    </location>
</feature>
<dbReference type="OrthoDB" id="271881at2759"/>
<gene>
    <name evidence="3" type="ORF">DSTB1V02_LOCUS1391</name>
</gene>
<dbReference type="InterPro" id="IPR029209">
    <property type="entry name" value="DML1/Misato_tubulin"/>
</dbReference>
<name>A0A7R8ZY89_9CRUS</name>
<evidence type="ECO:0000313" key="3">
    <source>
        <dbReference type="EMBL" id="CAD7241398.1"/>
    </source>
</evidence>
<accession>A0A7R8ZY89</accession>
<dbReference type="EMBL" id="CAJPEV010000132">
    <property type="protein sequence ID" value="CAG0881090.1"/>
    <property type="molecule type" value="Genomic_DNA"/>
</dbReference>
<dbReference type="Pfam" id="PF14881">
    <property type="entry name" value="Tubulin_3"/>
    <property type="match status" value="1"/>
</dbReference>
<dbReference type="Proteomes" id="UP000677054">
    <property type="component" value="Unassembled WGS sequence"/>
</dbReference>
<protein>
    <recommendedName>
        <fullName evidence="2">DML1/Misato tubulin domain-containing protein</fullName>
    </recommendedName>
</protein>